<evidence type="ECO:0000313" key="3">
    <source>
        <dbReference type="Proteomes" id="UP000193642"/>
    </source>
</evidence>
<feature type="region of interest" description="Disordered" evidence="1">
    <location>
        <begin position="101"/>
        <end position="129"/>
    </location>
</feature>
<protein>
    <submittedName>
        <fullName evidence="2">Uncharacterized protein</fullName>
    </submittedName>
</protein>
<dbReference type="EMBL" id="MCGO01000068">
    <property type="protein sequence ID" value="ORY33284.1"/>
    <property type="molecule type" value="Genomic_DNA"/>
</dbReference>
<evidence type="ECO:0000256" key="1">
    <source>
        <dbReference type="SAM" id="MobiDB-lite"/>
    </source>
</evidence>
<name>A0A1Y2BEU0_9FUNG</name>
<gene>
    <name evidence="2" type="ORF">BCR33DRAFT_521821</name>
</gene>
<keyword evidence="3" id="KW-1185">Reference proteome</keyword>
<proteinExistence type="predicted"/>
<dbReference type="AlphaFoldDB" id="A0A1Y2BEU0"/>
<comment type="caution">
    <text evidence="2">The sequence shown here is derived from an EMBL/GenBank/DDBJ whole genome shotgun (WGS) entry which is preliminary data.</text>
</comment>
<dbReference type="Proteomes" id="UP000193642">
    <property type="component" value="Unassembled WGS sequence"/>
</dbReference>
<sequence length="195" mass="20849">MIDLLCPVILPTRKNGVSLQRYGFFDTYHPNELHRHRFTSVDTGSGTKRGVSVVGGSIFSGTTSATVKGFANSLCLRNPSTSPTSLSSFVTFRFFPSIPSSTSTSLPPGSPPSSSSEYPSSPSTAPTLLSTTVSTLTPSFLLTQNSRSCTPHNPFTSLTHNAYPSSSHSASPSIPAYTSSPSLVVRVEKWPRECR</sequence>
<organism evidence="2 3">
    <name type="scientific">Rhizoclosmatium globosum</name>
    <dbReference type="NCBI Taxonomy" id="329046"/>
    <lineage>
        <taxon>Eukaryota</taxon>
        <taxon>Fungi</taxon>
        <taxon>Fungi incertae sedis</taxon>
        <taxon>Chytridiomycota</taxon>
        <taxon>Chytridiomycota incertae sedis</taxon>
        <taxon>Chytridiomycetes</taxon>
        <taxon>Chytridiales</taxon>
        <taxon>Chytriomycetaceae</taxon>
        <taxon>Rhizoclosmatium</taxon>
    </lineage>
</organism>
<reference evidence="2 3" key="1">
    <citation type="submission" date="2016-07" db="EMBL/GenBank/DDBJ databases">
        <title>Pervasive Adenine N6-methylation of Active Genes in Fungi.</title>
        <authorList>
            <consortium name="DOE Joint Genome Institute"/>
            <person name="Mondo S.J."/>
            <person name="Dannebaum R.O."/>
            <person name="Kuo R.C."/>
            <person name="Labutti K."/>
            <person name="Haridas S."/>
            <person name="Kuo A."/>
            <person name="Salamov A."/>
            <person name="Ahrendt S.R."/>
            <person name="Lipzen A."/>
            <person name="Sullivan W."/>
            <person name="Andreopoulos W.B."/>
            <person name="Clum A."/>
            <person name="Lindquist E."/>
            <person name="Daum C."/>
            <person name="Ramamoorthy G.K."/>
            <person name="Gryganskyi A."/>
            <person name="Culley D."/>
            <person name="Magnuson J.K."/>
            <person name="James T.Y."/>
            <person name="O'Malley M.A."/>
            <person name="Stajich J.E."/>
            <person name="Spatafora J.W."/>
            <person name="Visel A."/>
            <person name="Grigoriev I.V."/>
        </authorList>
    </citation>
    <scope>NUCLEOTIDE SEQUENCE [LARGE SCALE GENOMIC DNA]</scope>
    <source>
        <strain evidence="2 3">JEL800</strain>
    </source>
</reference>
<accession>A0A1Y2BEU0</accession>
<evidence type="ECO:0000313" key="2">
    <source>
        <dbReference type="EMBL" id="ORY33284.1"/>
    </source>
</evidence>